<gene>
    <name evidence="1" type="ORF">BpHYR1_019819</name>
</gene>
<evidence type="ECO:0000313" key="2">
    <source>
        <dbReference type="Proteomes" id="UP000276133"/>
    </source>
</evidence>
<name>A0A3M7R498_BRAPC</name>
<reference evidence="1 2" key="1">
    <citation type="journal article" date="2018" name="Sci. Rep.">
        <title>Genomic signatures of local adaptation to the degree of environmental predictability in rotifers.</title>
        <authorList>
            <person name="Franch-Gras L."/>
            <person name="Hahn C."/>
            <person name="Garcia-Roger E.M."/>
            <person name="Carmona M.J."/>
            <person name="Serra M."/>
            <person name="Gomez A."/>
        </authorList>
    </citation>
    <scope>NUCLEOTIDE SEQUENCE [LARGE SCALE GENOMIC DNA]</scope>
    <source>
        <strain evidence="1">HYR1</strain>
    </source>
</reference>
<dbReference type="AlphaFoldDB" id="A0A3M7R498"/>
<accession>A0A3M7R498</accession>
<keyword evidence="2" id="KW-1185">Reference proteome</keyword>
<sequence length="63" mass="7035">MFCLTPSSFFIYLPDSGHAIGFESLHRALFPVNWISSEAVGTSDAIFELLGNVNFEDFRSSFV</sequence>
<dbReference type="EMBL" id="REGN01004269">
    <property type="protein sequence ID" value="RNA18279.1"/>
    <property type="molecule type" value="Genomic_DNA"/>
</dbReference>
<protein>
    <submittedName>
        <fullName evidence="1">Uncharacterized protein</fullName>
    </submittedName>
</protein>
<comment type="caution">
    <text evidence="1">The sequence shown here is derived from an EMBL/GenBank/DDBJ whole genome shotgun (WGS) entry which is preliminary data.</text>
</comment>
<dbReference type="Proteomes" id="UP000276133">
    <property type="component" value="Unassembled WGS sequence"/>
</dbReference>
<proteinExistence type="predicted"/>
<organism evidence="1 2">
    <name type="scientific">Brachionus plicatilis</name>
    <name type="common">Marine rotifer</name>
    <name type="synonym">Brachionus muelleri</name>
    <dbReference type="NCBI Taxonomy" id="10195"/>
    <lineage>
        <taxon>Eukaryota</taxon>
        <taxon>Metazoa</taxon>
        <taxon>Spiralia</taxon>
        <taxon>Gnathifera</taxon>
        <taxon>Rotifera</taxon>
        <taxon>Eurotatoria</taxon>
        <taxon>Monogononta</taxon>
        <taxon>Pseudotrocha</taxon>
        <taxon>Ploima</taxon>
        <taxon>Brachionidae</taxon>
        <taxon>Brachionus</taxon>
    </lineage>
</organism>
<evidence type="ECO:0000313" key="1">
    <source>
        <dbReference type="EMBL" id="RNA18279.1"/>
    </source>
</evidence>